<reference evidence="1 2" key="1">
    <citation type="submission" date="2023-07" db="EMBL/GenBank/DDBJ databases">
        <title>Sequencing the genomes of 1000 actinobacteria strains.</title>
        <authorList>
            <person name="Klenk H.-P."/>
        </authorList>
    </citation>
    <scope>NUCLEOTIDE SEQUENCE [LARGE SCALE GENOMIC DNA]</scope>
    <source>
        <strain evidence="1 2">DSM 43749</strain>
    </source>
</reference>
<organism evidence="1 2">
    <name type="scientific">Saccharothrix longispora</name>
    <dbReference type="NCBI Taxonomy" id="33920"/>
    <lineage>
        <taxon>Bacteria</taxon>
        <taxon>Bacillati</taxon>
        <taxon>Actinomycetota</taxon>
        <taxon>Actinomycetes</taxon>
        <taxon>Pseudonocardiales</taxon>
        <taxon>Pseudonocardiaceae</taxon>
        <taxon>Saccharothrix</taxon>
    </lineage>
</organism>
<proteinExistence type="predicted"/>
<evidence type="ECO:0000313" key="2">
    <source>
        <dbReference type="Proteomes" id="UP001268819"/>
    </source>
</evidence>
<comment type="caution">
    <text evidence="1">The sequence shown here is derived from an EMBL/GenBank/DDBJ whole genome shotgun (WGS) entry which is preliminary data.</text>
</comment>
<dbReference type="Proteomes" id="UP001268819">
    <property type="component" value="Unassembled WGS sequence"/>
</dbReference>
<gene>
    <name evidence="1" type="ORF">J2S66_000957</name>
</gene>
<dbReference type="EMBL" id="JAVDSG010000001">
    <property type="protein sequence ID" value="MDR6592573.1"/>
    <property type="molecule type" value="Genomic_DNA"/>
</dbReference>
<keyword evidence="2" id="KW-1185">Reference proteome</keyword>
<protein>
    <submittedName>
        <fullName evidence="1">Uncharacterized protein</fullName>
    </submittedName>
</protein>
<name>A0ABU1PQQ4_9PSEU</name>
<accession>A0ABU1PQQ4</accession>
<evidence type="ECO:0000313" key="1">
    <source>
        <dbReference type="EMBL" id="MDR6592573.1"/>
    </source>
</evidence>
<dbReference type="RefSeq" id="WP_310304222.1">
    <property type="nucleotide sequence ID" value="NZ_BAAAXB010000001.1"/>
</dbReference>
<sequence>MAGGEPTPVPPGEGAVPLEECGRLLRSWSGWVSLDWDRAWYPGTVPVPLRATGSWFERWCPPA</sequence>